<feature type="transmembrane region" description="Helical" evidence="8">
    <location>
        <begin position="52"/>
        <end position="75"/>
    </location>
</feature>
<proteinExistence type="inferred from homology"/>
<feature type="transmembrane region" description="Helical" evidence="8">
    <location>
        <begin position="247"/>
        <end position="266"/>
    </location>
</feature>
<keyword evidence="6 8" id="KW-0472">Membrane</keyword>
<keyword evidence="7 8" id="KW-0924">Ammonia transport</keyword>
<keyword evidence="5 8" id="KW-1133">Transmembrane helix</keyword>
<comment type="caution">
    <text evidence="10">The sequence shown here is derived from an EMBL/GenBank/DDBJ whole genome shotgun (WGS) entry which is preliminary data.</text>
</comment>
<keyword evidence="3 8" id="KW-0813">Transport</keyword>
<dbReference type="Proteomes" id="UP001516023">
    <property type="component" value="Unassembled WGS sequence"/>
</dbReference>
<feature type="transmembrane region" description="Helical" evidence="8">
    <location>
        <begin position="133"/>
        <end position="154"/>
    </location>
</feature>
<comment type="subcellular location">
    <subcellularLocation>
        <location evidence="8">Cell membrane</location>
        <topology evidence="8">Multi-pass membrane protein</topology>
    </subcellularLocation>
    <subcellularLocation>
        <location evidence="1">Membrane</location>
        <topology evidence="1">Multi-pass membrane protein</topology>
    </subcellularLocation>
</comment>
<evidence type="ECO:0000259" key="9">
    <source>
        <dbReference type="Pfam" id="PF00909"/>
    </source>
</evidence>
<gene>
    <name evidence="10" type="ORF">HJC23_006457</name>
</gene>
<dbReference type="AlphaFoldDB" id="A0ABD3QWH1"/>
<dbReference type="PANTHER" id="PTHR11730:SF6">
    <property type="entry name" value="AMMONIUM TRANSPORTER"/>
    <property type="match status" value="1"/>
</dbReference>
<organism evidence="10 11">
    <name type="scientific">Cyclotella cryptica</name>
    <dbReference type="NCBI Taxonomy" id="29204"/>
    <lineage>
        <taxon>Eukaryota</taxon>
        <taxon>Sar</taxon>
        <taxon>Stramenopiles</taxon>
        <taxon>Ochrophyta</taxon>
        <taxon>Bacillariophyta</taxon>
        <taxon>Coscinodiscophyceae</taxon>
        <taxon>Thalassiosirophycidae</taxon>
        <taxon>Stephanodiscales</taxon>
        <taxon>Stephanodiscaceae</taxon>
        <taxon>Cyclotella</taxon>
    </lineage>
</organism>
<dbReference type="EMBL" id="JABMIG020000010">
    <property type="protein sequence ID" value="KAL3804066.1"/>
    <property type="molecule type" value="Genomic_DNA"/>
</dbReference>
<sequence>MVSSRNHNTYMSVYEVCRDLQPDDSTTSQADQVAFLLQCIGNSNGQSIDTFFLLYASCLVFLMQAGFAMLCAGCVQFKNVQNTMLKNLLDACGAALGFYSVGFAFAYGGSDYSDPRKTFIGTENFFLMGVEDLTFWLFQFAFAATSATIVAGTLAERCQMAAYLCYSVAVTGFLYPVVCHAVWSPQGFLNAYNQDPLWGVGVVDFAGSSVVHLTGGTTALIATYALGPRRGRFYDHRGKPLETPVEFPGHSAALRMLGAFILWFGWYGFNTGSALSITGPNQHNVISLVAVNTTLSAASACVSALIANYYLDEKKTGEGSFSLSSAMNGCLGGLVSITGGCGIVEPWAAVIVGFVAGLLYLSTSKLLVRLRIDDAVDAIPVHMTNGAWGTLSVGLFASADRLKLAFGETNDTGVFMGGSGTLLGCQIVGILFVIGWVAIVMFPFFYLLNYLGWLRSAPVDEVEGLDSRYHDKVRRPSAELVHAMSMYGHGNERLRQNIHTFEENERQSENARRFTADSGLRRSADTFEESGRYQFTPNEQRFTADSGGGSHI</sequence>
<dbReference type="GO" id="GO:0072488">
    <property type="term" value="P:ammonium transmembrane transport"/>
    <property type="evidence" value="ECO:0007669"/>
    <property type="project" value="UniProtKB-KW"/>
</dbReference>
<feature type="transmembrane region" description="Helical" evidence="8">
    <location>
        <begin position="161"/>
        <end position="183"/>
    </location>
</feature>
<evidence type="ECO:0000256" key="5">
    <source>
        <dbReference type="ARBA" id="ARBA00022989"/>
    </source>
</evidence>
<evidence type="ECO:0000256" key="1">
    <source>
        <dbReference type="ARBA" id="ARBA00004141"/>
    </source>
</evidence>
<reference evidence="10 11" key="1">
    <citation type="journal article" date="2020" name="G3 (Bethesda)">
        <title>Improved Reference Genome for Cyclotella cryptica CCMP332, a Model for Cell Wall Morphogenesis, Salinity Adaptation, and Lipid Production in Diatoms (Bacillariophyta).</title>
        <authorList>
            <person name="Roberts W.R."/>
            <person name="Downey K.M."/>
            <person name="Ruck E.C."/>
            <person name="Traller J.C."/>
            <person name="Alverson A.J."/>
        </authorList>
    </citation>
    <scope>NUCLEOTIDE SEQUENCE [LARGE SCALE GENOMIC DNA]</scope>
    <source>
        <strain evidence="10 11">CCMP332</strain>
    </source>
</reference>
<evidence type="ECO:0000256" key="4">
    <source>
        <dbReference type="ARBA" id="ARBA00022692"/>
    </source>
</evidence>
<comment type="similarity">
    <text evidence="2 8">Belongs to the ammonia transporter channel (TC 1.A.11.2) family.</text>
</comment>
<dbReference type="NCBIfam" id="TIGR00836">
    <property type="entry name" value="amt"/>
    <property type="match status" value="1"/>
</dbReference>
<evidence type="ECO:0000256" key="6">
    <source>
        <dbReference type="ARBA" id="ARBA00023136"/>
    </source>
</evidence>
<dbReference type="InterPro" id="IPR018047">
    <property type="entry name" value="Ammonium_transpt_CS"/>
</dbReference>
<feature type="domain" description="Ammonium transporter AmtB-like" evidence="9">
    <location>
        <begin position="52"/>
        <end position="472"/>
    </location>
</feature>
<dbReference type="GO" id="GO:0005886">
    <property type="term" value="C:plasma membrane"/>
    <property type="evidence" value="ECO:0007669"/>
    <property type="project" value="UniProtKB-SubCell"/>
</dbReference>
<evidence type="ECO:0000256" key="3">
    <source>
        <dbReference type="ARBA" id="ARBA00022448"/>
    </source>
</evidence>
<keyword evidence="11" id="KW-1185">Reference proteome</keyword>
<dbReference type="InterPro" id="IPR024041">
    <property type="entry name" value="NH4_transpt_AmtB-like_dom"/>
</dbReference>
<protein>
    <recommendedName>
        <fullName evidence="8">Ammonium transporter</fullName>
    </recommendedName>
</protein>
<feature type="transmembrane region" description="Helical" evidence="8">
    <location>
        <begin position="286"/>
        <end position="311"/>
    </location>
</feature>
<dbReference type="Gene3D" id="1.10.3430.10">
    <property type="entry name" value="Ammonium transporter AmtB like domains"/>
    <property type="match status" value="1"/>
</dbReference>
<dbReference type="PANTHER" id="PTHR11730">
    <property type="entry name" value="AMMONIUM TRANSPORTER"/>
    <property type="match status" value="1"/>
</dbReference>
<name>A0ABD3QWH1_9STRA</name>
<evidence type="ECO:0000256" key="8">
    <source>
        <dbReference type="RuleBase" id="RU362002"/>
    </source>
</evidence>
<dbReference type="Pfam" id="PF00909">
    <property type="entry name" value="Ammonium_transp"/>
    <property type="match status" value="1"/>
</dbReference>
<feature type="transmembrane region" description="Helical" evidence="8">
    <location>
        <begin position="331"/>
        <end position="361"/>
    </location>
</feature>
<evidence type="ECO:0000313" key="11">
    <source>
        <dbReference type="Proteomes" id="UP001516023"/>
    </source>
</evidence>
<evidence type="ECO:0000256" key="7">
    <source>
        <dbReference type="ARBA" id="ARBA00023177"/>
    </source>
</evidence>
<dbReference type="InterPro" id="IPR001905">
    <property type="entry name" value="Ammonium_transpt"/>
</dbReference>
<feature type="transmembrane region" description="Helical" evidence="8">
    <location>
        <begin position="87"/>
        <end position="107"/>
    </location>
</feature>
<dbReference type="PROSITE" id="PS01219">
    <property type="entry name" value="AMMONIUM_TRANSP"/>
    <property type="match status" value="1"/>
</dbReference>
<feature type="transmembrane region" description="Helical" evidence="8">
    <location>
        <begin position="203"/>
        <end position="226"/>
    </location>
</feature>
<comment type="caution">
    <text evidence="8">Lacks conserved residue(s) required for the propagation of feature annotation.</text>
</comment>
<feature type="transmembrane region" description="Helical" evidence="8">
    <location>
        <begin position="427"/>
        <end position="448"/>
    </location>
</feature>
<dbReference type="SUPFAM" id="SSF111352">
    <property type="entry name" value="Ammonium transporter"/>
    <property type="match status" value="1"/>
</dbReference>
<keyword evidence="4 8" id="KW-0812">Transmembrane</keyword>
<accession>A0ABD3QWH1</accession>
<dbReference type="InterPro" id="IPR029020">
    <property type="entry name" value="Ammonium/urea_transptr"/>
</dbReference>
<evidence type="ECO:0000256" key="2">
    <source>
        <dbReference type="ARBA" id="ARBA00005887"/>
    </source>
</evidence>
<evidence type="ECO:0000313" key="10">
    <source>
        <dbReference type="EMBL" id="KAL3804066.1"/>
    </source>
</evidence>
<dbReference type="FunFam" id="1.10.3430.10:FF:000016">
    <property type="entry name" value="Ammonium transporter"/>
    <property type="match status" value="1"/>
</dbReference>